<dbReference type="EMBL" id="QNUL01000003">
    <property type="protein sequence ID" value="REA63290.1"/>
    <property type="molecule type" value="Genomic_DNA"/>
</dbReference>
<accession>A0A3D8YG54</accession>
<name>A0A3D8YG54_9BACT</name>
<evidence type="ECO:0008006" key="4">
    <source>
        <dbReference type="Google" id="ProtNLM"/>
    </source>
</evidence>
<protein>
    <recommendedName>
        <fullName evidence="4">DUF3078 domain-containing protein</fullName>
    </recommendedName>
</protein>
<dbReference type="OrthoDB" id="1495718at2"/>
<evidence type="ECO:0000313" key="2">
    <source>
        <dbReference type="EMBL" id="REA63290.1"/>
    </source>
</evidence>
<gene>
    <name evidence="2" type="ORF">DSL64_06650</name>
</gene>
<organism evidence="2 3">
    <name type="scientific">Dyadobacter luteus</name>
    <dbReference type="NCBI Taxonomy" id="2259619"/>
    <lineage>
        <taxon>Bacteria</taxon>
        <taxon>Pseudomonadati</taxon>
        <taxon>Bacteroidota</taxon>
        <taxon>Cytophagia</taxon>
        <taxon>Cytophagales</taxon>
        <taxon>Spirosomataceae</taxon>
        <taxon>Dyadobacter</taxon>
    </lineage>
</organism>
<comment type="caution">
    <text evidence="2">The sequence shown here is derived from an EMBL/GenBank/DDBJ whole genome shotgun (WGS) entry which is preliminary data.</text>
</comment>
<dbReference type="Proteomes" id="UP000256373">
    <property type="component" value="Unassembled WGS sequence"/>
</dbReference>
<dbReference type="Pfam" id="PF11276">
    <property type="entry name" value="DUF3078"/>
    <property type="match status" value="1"/>
</dbReference>
<sequence length="323" mass="37041">MRSISTFWDNLHKNSLLFGFALLFLRPAALSAQTVQDFRKLIDMSNSLNASRLKVTKDTSWHKVQLGSTFNQGSFSSNWTGGGVSSAGIGAFFNALFENRVGKNAWRTDLQLQYGFLKNKGQENRKSQDRIFFDAKYNREIDQKWTLFGNINFQSQFAAGYNYEFVVDSVKVTRQTSRSLAPAYFTQSIGLEYKPDPFFFVDFAPGAFRQTIVWDRTLYPYTPDQNNYGVPIGKRIRYELALMQIVANYNRDITKQVNVKCRYQLYSSILDPFNIDNRLDASVTAKVNKFINVNFSAILAYDDDQSNDVQFAQGLNVGFLYTF</sequence>
<dbReference type="InterPro" id="IPR021428">
    <property type="entry name" value="DUF3078"/>
</dbReference>
<feature type="signal peptide" evidence="1">
    <location>
        <begin position="1"/>
        <end position="31"/>
    </location>
</feature>
<dbReference type="RefSeq" id="WP_115829878.1">
    <property type="nucleotide sequence ID" value="NZ_QNUL01000003.1"/>
</dbReference>
<keyword evidence="1" id="KW-0732">Signal</keyword>
<evidence type="ECO:0000256" key="1">
    <source>
        <dbReference type="SAM" id="SignalP"/>
    </source>
</evidence>
<dbReference type="AlphaFoldDB" id="A0A3D8YG54"/>
<keyword evidence="3" id="KW-1185">Reference proteome</keyword>
<feature type="chain" id="PRO_5017750248" description="DUF3078 domain-containing protein" evidence="1">
    <location>
        <begin position="32"/>
        <end position="323"/>
    </location>
</feature>
<evidence type="ECO:0000313" key="3">
    <source>
        <dbReference type="Proteomes" id="UP000256373"/>
    </source>
</evidence>
<reference evidence="2 3" key="1">
    <citation type="submission" date="2018-07" db="EMBL/GenBank/DDBJ databases">
        <title>Dyadobacter roseus sp. nov., isolated from rose rhizosphere soil.</title>
        <authorList>
            <person name="Chen L."/>
        </authorList>
    </citation>
    <scope>NUCLEOTIDE SEQUENCE [LARGE SCALE GENOMIC DNA]</scope>
    <source>
        <strain evidence="2 3">RS19</strain>
    </source>
</reference>
<proteinExistence type="predicted"/>